<dbReference type="InterPro" id="IPR050194">
    <property type="entry name" value="Glycosyltransferase_grp1"/>
</dbReference>
<dbReference type="Pfam" id="PF13692">
    <property type="entry name" value="Glyco_trans_1_4"/>
    <property type="match status" value="1"/>
</dbReference>
<dbReference type="InterPro" id="IPR028098">
    <property type="entry name" value="Glyco_trans_4-like_N"/>
</dbReference>
<sequence length="389" mass="42111">MVRIGLVTDFIGTNGGGVAEVVRNLAVALAGLRGCRVVVLARDAGPESGRLRDFPAVELKTFHVIGPAKLGLSTDLTQLLLGNDLDLVHLHGLWCLSMRSVTLWSKCSGGRPYMVSPHGMLDSWALGQSRLRKLAAAFVYADACLAGAQGLHALAPAEAGAMRRYGLRNAIFTVPNGVWLPRRRAEGVGTRDSLDPRRCLLYLGRLDPKKNLPALLYAWRELLLREPGLDQDWRLRLVGWGATRHVMELTRLVREHALGSTVEIAGPVFGSEKATAFAQADLFVLPSLSEGLPVAVLEAWSHGLPAVLSRQCNLDVGFHRGAAFSCGPDWTSIRDTLAATIGLPHAALRAAGARARALVEEQFCWEVVAARLMEIYADLVSRASRPQGD</sequence>
<dbReference type="PANTHER" id="PTHR45947">
    <property type="entry name" value="SULFOQUINOVOSYL TRANSFERASE SQD2"/>
    <property type="match status" value="1"/>
</dbReference>
<dbReference type="Gene3D" id="3.40.50.2000">
    <property type="entry name" value="Glycogen Phosphorylase B"/>
    <property type="match status" value="2"/>
</dbReference>
<evidence type="ECO:0000259" key="1">
    <source>
        <dbReference type="Pfam" id="PF13579"/>
    </source>
</evidence>
<feature type="domain" description="Glycosyltransferase subfamily 4-like N-terminal" evidence="1">
    <location>
        <begin position="16"/>
        <end position="177"/>
    </location>
</feature>
<dbReference type="Proteomes" id="UP000232638">
    <property type="component" value="Chromosome"/>
</dbReference>
<organism evidence="2 3">
    <name type="scientific">Candidatus Thiodictyon syntrophicum</name>
    <dbReference type="NCBI Taxonomy" id="1166950"/>
    <lineage>
        <taxon>Bacteria</taxon>
        <taxon>Pseudomonadati</taxon>
        <taxon>Pseudomonadota</taxon>
        <taxon>Gammaproteobacteria</taxon>
        <taxon>Chromatiales</taxon>
        <taxon>Chromatiaceae</taxon>
        <taxon>Thiodictyon</taxon>
    </lineage>
</organism>
<dbReference type="OrthoDB" id="9764577at2"/>
<dbReference type="EMBL" id="CP020370">
    <property type="protein sequence ID" value="AUB79925.1"/>
    <property type="molecule type" value="Genomic_DNA"/>
</dbReference>
<evidence type="ECO:0000313" key="2">
    <source>
        <dbReference type="EMBL" id="AUB79925.1"/>
    </source>
</evidence>
<dbReference type="PANTHER" id="PTHR45947:SF3">
    <property type="entry name" value="SULFOQUINOVOSYL TRANSFERASE SQD2"/>
    <property type="match status" value="1"/>
</dbReference>
<dbReference type="Pfam" id="PF13579">
    <property type="entry name" value="Glyco_trans_4_4"/>
    <property type="match status" value="1"/>
</dbReference>
<gene>
    <name evidence="2" type="ORF">THSYN_02400</name>
</gene>
<dbReference type="KEGG" id="tsy:THSYN_02400"/>
<reference evidence="2 3" key="1">
    <citation type="submission" date="2017-03" db="EMBL/GenBank/DDBJ databases">
        <title>Complete genome sequence of Candidatus 'Thiodictyon syntrophicum' sp. nov. strain Cad16T, a photolithoautotroph purple sulfur bacterium isolated from an alpine meromictic lake.</title>
        <authorList>
            <person name="Luedin S.M."/>
            <person name="Pothier J.F."/>
            <person name="Danza F."/>
            <person name="Storelli N."/>
            <person name="Wittwer M."/>
            <person name="Tonolla M."/>
        </authorList>
    </citation>
    <scope>NUCLEOTIDE SEQUENCE [LARGE SCALE GENOMIC DNA]</scope>
    <source>
        <strain evidence="2 3">Cad16T</strain>
    </source>
</reference>
<dbReference type="SUPFAM" id="SSF53756">
    <property type="entry name" value="UDP-Glycosyltransferase/glycogen phosphorylase"/>
    <property type="match status" value="1"/>
</dbReference>
<dbReference type="GO" id="GO:0016758">
    <property type="term" value="F:hexosyltransferase activity"/>
    <property type="evidence" value="ECO:0007669"/>
    <property type="project" value="TreeGrafter"/>
</dbReference>
<protein>
    <recommendedName>
        <fullName evidence="1">Glycosyltransferase subfamily 4-like N-terminal domain-containing protein</fullName>
    </recommendedName>
</protein>
<evidence type="ECO:0000313" key="3">
    <source>
        <dbReference type="Proteomes" id="UP000232638"/>
    </source>
</evidence>
<accession>A0A2K8U316</accession>
<keyword evidence="3" id="KW-1185">Reference proteome</keyword>
<name>A0A2K8U316_9GAMM</name>
<dbReference type="AlphaFoldDB" id="A0A2K8U316"/>
<proteinExistence type="predicted"/>